<dbReference type="AlphaFoldDB" id="X0YQX4"/>
<reference evidence="1" key="1">
    <citation type="journal article" date="2014" name="Front. Microbiol.">
        <title>High frequency of phylogenetically diverse reductive dehalogenase-homologous genes in deep subseafloor sedimentary metagenomes.</title>
        <authorList>
            <person name="Kawai M."/>
            <person name="Futagami T."/>
            <person name="Toyoda A."/>
            <person name="Takaki Y."/>
            <person name="Nishi S."/>
            <person name="Hori S."/>
            <person name="Arai W."/>
            <person name="Tsubouchi T."/>
            <person name="Morono Y."/>
            <person name="Uchiyama I."/>
            <person name="Ito T."/>
            <person name="Fujiyama A."/>
            <person name="Inagaki F."/>
            <person name="Takami H."/>
        </authorList>
    </citation>
    <scope>NUCLEOTIDE SEQUENCE</scope>
    <source>
        <strain evidence="1">Expedition CK06-06</strain>
    </source>
</reference>
<gene>
    <name evidence="1" type="ORF">S01H1_67500</name>
</gene>
<dbReference type="EMBL" id="BARS01044709">
    <property type="protein sequence ID" value="GAG39106.1"/>
    <property type="molecule type" value="Genomic_DNA"/>
</dbReference>
<evidence type="ECO:0000313" key="1">
    <source>
        <dbReference type="EMBL" id="GAG39106.1"/>
    </source>
</evidence>
<protein>
    <submittedName>
        <fullName evidence="1">Uncharacterized protein</fullName>
    </submittedName>
</protein>
<name>X0YQX4_9ZZZZ</name>
<organism evidence="1">
    <name type="scientific">marine sediment metagenome</name>
    <dbReference type="NCBI Taxonomy" id="412755"/>
    <lineage>
        <taxon>unclassified sequences</taxon>
        <taxon>metagenomes</taxon>
        <taxon>ecological metagenomes</taxon>
    </lineage>
</organism>
<feature type="non-terminal residue" evidence="1">
    <location>
        <position position="1"/>
    </location>
</feature>
<accession>X0YQX4</accession>
<sequence>HGTISIEDVELFVAIDCKPFIDNQALLNLPVTKVKIGAMNITPIAKVVAERQYRKELTRRKADPNDWGIKIAASLLQNRAFEPVLEVENNKVLIEKFSITQKKLVIHFVPVVEEQNEK</sequence>
<proteinExistence type="predicted"/>
<comment type="caution">
    <text evidence="1">The sequence shown here is derived from an EMBL/GenBank/DDBJ whole genome shotgun (WGS) entry which is preliminary data.</text>
</comment>